<dbReference type="PANTHER" id="PTHR36001:SF2">
    <property type="entry name" value="CTAGE FAMILY PROTEIN-RELATED"/>
    <property type="match status" value="1"/>
</dbReference>
<gene>
    <name evidence="2" type="ORF">LR48_Vigan03g161200</name>
</gene>
<evidence type="ECO:0000313" key="2">
    <source>
        <dbReference type="EMBL" id="KOM38230.1"/>
    </source>
</evidence>
<accession>A0A0L9U620</accession>
<dbReference type="EMBL" id="CM003373">
    <property type="protein sequence ID" value="KOM38230.1"/>
    <property type="molecule type" value="Genomic_DNA"/>
</dbReference>
<keyword evidence="1" id="KW-0175">Coiled coil</keyword>
<dbReference type="OMA" id="KMALAGW"/>
<name>A0A0L9U620_PHAAN</name>
<organism evidence="2 3">
    <name type="scientific">Phaseolus angularis</name>
    <name type="common">Azuki bean</name>
    <name type="synonym">Vigna angularis</name>
    <dbReference type="NCBI Taxonomy" id="3914"/>
    <lineage>
        <taxon>Eukaryota</taxon>
        <taxon>Viridiplantae</taxon>
        <taxon>Streptophyta</taxon>
        <taxon>Embryophyta</taxon>
        <taxon>Tracheophyta</taxon>
        <taxon>Spermatophyta</taxon>
        <taxon>Magnoliopsida</taxon>
        <taxon>eudicotyledons</taxon>
        <taxon>Gunneridae</taxon>
        <taxon>Pentapetalae</taxon>
        <taxon>rosids</taxon>
        <taxon>fabids</taxon>
        <taxon>Fabales</taxon>
        <taxon>Fabaceae</taxon>
        <taxon>Papilionoideae</taxon>
        <taxon>50 kb inversion clade</taxon>
        <taxon>NPAAA clade</taxon>
        <taxon>indigoferoid/millettioid clade</taxon>
        <taxon>Phaseoleae</taxon>
        <taxon>Vigna</taxon>
    </lineage>
</organism>
<evidence type="ECO:0000313" key="3">
    <source>
        <dbReference type="Proteomes" id="UP000053144"/>
    </source>
</evidence>
<dbReference type="AlphaFoldDB" id="A0A0L9U620"/>
<dbReference type="PANTHER" id="PTHR36001">
    <property type="entry name" value="CTAGE FAMILY PROTEIN-RELATED"/>
    <property type="match status" value="1"/>
</dbReference>
<evidence type="ECO:0000256" key="1">
    <source>
        <dbReference type="SAM" id="Coils"/>
    </source>
</evidence>
<dbReference type="InterPro" id="IPR053327">
    <property type="entry name" value="KIP"/>
</dbReference>
<sequence length="306" mass="35202">MAGRGSDSQKQLLSLIRNFAAEKSQGERRVVTLRKQIAKLTSELSMEYEELEKAKRCKEMVEQDLKGFEVQLMLSEASNQTLEARVSLIQDQISAVGSDLETLKFEEAALREQFFHNMLHMNGKIRKFQESIIICDIDAVDCTASRDESQVIIKENDAEVALCDLESTLSEVISQIAKENEEYQEEQNICKNAQQQLIDCERKVFVMGMIVKETKELQDLTIYPYKYSVVSIGLAISSAYVMQSLIHVMSLFHYHESTTLRRTIAHDVGHFNGNVSLSYKLECSVNKIYLILFHVELWPRNYRRQI</sequence>
<proteinExistence type="predicted"/>
<dbReference type="OrthoDB" id="763901at2759"/>
<dbReference type="Gramene" id="KOM38230">
    <property type="protein sequence ID" value="KOM38230"/>
    <property type="gene ID" value="LR48_Vigan03g161200"/>
</dbReference>
<feature type="coiled-coil region" evidence="1">
    <location>
        <begin position="169"/>
        <end position="203"/>
    </location>
</feature>
<dbReference type="KEGG" id="var:108328526"/>
<dbReference type="Proteomes" id="UP000053144">
    <property type="component" value="Chromosome 3"/>
</dbReference>
<protein>
    <submittedName>
        <fullName evidence="2">Uncharacterized protein</fullName>
    </submittedName>
</protein>
<reference evidence="3" key="1">
    <citation type="journal article" date="2015" name="Proc. Natl. Acad. Sci. U.S.A.">
        <title>Genome sequencing of adzuki bean (Vigna angularis) provides insight into high starch and low fat accumulation and domestication.</title>
        <authorList>
            <person name="Yang K."/>
            <person name="Tian Z."/>
            <person name="Chen C."/>
            <person name="Luo L."/>
            <person name="Zhao B."/>
            <person name="Wang Z."/>
            <person name="Yu L."/>
            <person name="Li Y."/>
            <person name="Sun Y."/>
            <person name="Li W."/>
            <person name="Chen Y."/>
            <person name="Li Y."/>
            <person name="Zhang Y."/>
            <person name="Ai D."/>
            <person name="Zhao J."/>
            <person name="Shang C."/>
            <person name="Ma Y."/>
            <person name="Wu B."/>
            <person name="Wang M."/>
            <person name="Gao L."/>
            <person name="Sun D."/>
            <person name="Zhang P."/>
            <person name="Guo F."/>
            <person name="Wang W."/>
            <person name="Li Y."/>
            <person name="Wang J."/>
            <person name="Varshney R.K."/>
            <person name="Wang J."/>
            <person name="Ling H.Q."/>
            <person name="Wan P."/>
        </authorList>
    </citation>
    <scope>NUCLEOTIDE SEQUENCE</scope>
    <source>
        <strain evidence="3">cv. Jingnong 6</strain>
    </source>
</reference>